<keyword evidence="2" id="KW-1185">Reference proteome</keyword>
<evidence type="ECO:0000313" key="2">
    <source>
        <dbReference type="Proteomes" id="UP000607397"/>
    </source>
</evidence>
<name>A0A8K2ACB0_9CYAN</name>
<organism evidence="1 2">
    <name type="scientific">Petrachloros mirabilis ULC683</name>
    <dbReference type="NCBI Taxonomy" id="2781853"/>
    <lineage>
        <taxon>Bacteria</taxon>
        <taxon>Bacillati</taxon>
        <taxon>Cyanobacteriota</taxon>
        <taxon>Cyanophyceae</taxon>
        <taxon>Synechococcales</taxon>
        <taxon>Petrachlorosaceae</taxon>
        <taxon>Petrachloros</taxon>
        <taxon>Petrachloros mirabilis</taxon>
    </lineage>
</organism>
<protein>
    <submittedName>
        <fullName evidence="1">Type I-E CRISPR-associated protein Cse2/CasB</fullName>
    </submittedName>
</protein>
<dbReference type="RefSeq" id="WP_161823828.1">
    <property type="nucleotide sequence ID" value="NZ_WVIC01000003.1"/>
</dbReference>
<dbReference type="InterPro" id="IPR013382">
    <property type="entry name" value="CRISPR-assoc_prot_Cse2"/>
</dbReference>
<evidence type="ECO:0000313" key="1">
    <source>
        <dbReference type="EMBL" id="NCJ05354.1"/>
    </source>
</evidence>
<comment type="caution">
    <text evidence="1">The sequence shown here is derived from an EMBL/GenBank/DDBJ whole genome shotgun (WGS) entry which is preliminary data.</text>
</comment>
<dbReference type="Pfam" id="PF09485">
    <property type="entry name" value="CRISPR_Cse2"/>
    <property type="match status" value="1"/>
</dbReference>
<dbReference type="InterPro" id="IPR038287">
    <property type="entry name" value="Cse2_sf"/>
</dbReference>
<proteinExistence type="predicted"/>
<sequence>MTTTQTPPRNRLERETKFLQAIRDRIKNDTGAKATFKRALSGEHHHLRKVYRFTLPYLEGIHERQQDIWIFVACLSIYHDQDSEPAPRSFAKSCLDLHNSSESKGPERRFRTLLDTDLVDIQSPITALVRQIKSKKDKKIPVYYPQLIVDLCFWDHPDQFVQDHWAKTFWRATLPSSKLDEAEP</sequence>
<gene>
    <name evidence="1" type="primary">casB</name>
    <name evidence="1" type="ORF">GS597_02255</name>
</gene>
<reference evidence="1" key="1">
    <citation type="submission" date="2019-12" db="EMBL/GenBank/DDBJ databases">
        <title>High-Quality draft genome sequences of three cyanobacteria isolated from the limestone walls of the Old Cathedral of Coimbra.</title>
        <authorList>
            <person name="Tiago I."/>
            <person name="Soares F."/>
            <person name="Portugal A."/>
        </authorList>
    </citation>
    <scope>NUCLEOTIDE SEQUENCE [LARGE SCALE GENOMIC DNA]</scope>
    <source>
        <strain evidence="1">C</strain>
    </source>
</reference>
<dbReference type="EMBL" id="WVIC01000003">
    <property type="protein sequence ID" value="NCJ05354.1"/>
    <property type="molecule type" value="Genomic_DNA"/>
</dbReference>
<dbReference type="AlphaFoldDB" id="A0A8K2ACB0"/>
<accession>A0A8K2ACB0</accession>
<dbReference type="NCBIfam" id="TIGR02548">
    <property type="entry name" value="casB_cse2"/>
    <property type="match status" value="1"/>
</dbReference>
<dbReference type="Gene3D" id="1.10.520.40">
    <property type="entry name" value="CRISPR-associated protein Cse2"/>
    <property type="match status" value="1"/>
</dbReference>
<dbReference type="CDD" id="cd09670">
    <property type="entry name" value="Cse2_I-E"/>
    <property type="match status" value="1"/>
</dbReference>
<dbReference type="Proteomes" id="UP000607397">
    <property type="component" value="Unassembled WGS sequence"/>
</dbReference>